<keyword evidence="3" id="KW-1185">Reference proteome</keyword>
<comment type="similarity">
    <text evidence="1">Belongs to the Smg family.</text>
</comment>
<evidence type="ECO:0000313" key="2">
    <source>
        <dbReference type="EMBL" id="ALP54324.1"/>
    </source>
</evidence>
<accession>A0A0S2TGS4</accession>
<dbReference type="Pfam" id="PF04361">
    <property type="entry name" value="DUF494"/>
    <property type="match status" value="1"/>
</dbReference>
<organism evidence="2 3">
    <name type="scientific">Candidatus Tenderia electrophaga</name>
    <dbReference type="NCBI Taxonomy" id="1748243"/>
    <lineage>
        <taxon>Bacteria</taxon>
        <taxon>Pseudomonadati</taxon>
        <taxon>Pseudomonadota</taxon>
        <taxon>Gammaproteobacteria</taxon>
        <taxon>Candidatus Tenderiales</taxon>
        <taxon>Candidatus Tenderiaceae</taxon>
        <taxon>Candidatus Tenderia</taxon>
    </lineage>
</organism>
<dbReference type="Proteomes" id="UP000055136">
    <property type="component" value="Chromosome"/>
</dbReference>
<dbReference type="EMBL" id="CP013099">
    <property type="protein sequence ID" value="ALP54324.1"/>
    <property type="molecule type" value="Genomic_DNA"/>
</dbReference>
<dbReference type="NCBIfam" id="NF002897">
    <property type="entry name" value="PRK03430.1"/>
    <property type="match status" value="1"/>
</dbReference>
<dbReference type="HAMAP" id="MF_00598">
    <property type="entry name" value="Smg"/>
    <property type="match status" value="1"/>
</dbReference>
<dbReference type="AlphaFoldDB" id="A0A0S2TGS4"/>
<sequence>MKENVLDILMYLFEHCLDSDNGAMPDEKALRDHLDSAGFHNQEVDKAFNWLEDLSNARESGFSRPVSGRSIRVYGSQEVAKMDAECRGFIMFLEQAGVLDPEARELVIDRAMALETEEIDLPQLKWVILMVLFNQPGHEAAYAWMEDLIFDEISDHLH</sequence>
<proteinExistence type="inferred from homology"/>
<dbReference type="STRING" id="1748243.Tel_14875"/>
<gene>
    <name evidence="1" type="primary">smg</name>
    <name evidence="2" type="ORF">Tel_14875</name>
</gene>
<evidence type="ECO:0000256" key="1">
    <source>
        <dbReference type="HAMAP-Rule" id="MF_00598"/>
    </source>
</evidence>
<dbReference type="InterPro" id="IPR007456">
    <property type="entry name" value="Smg"/>
</dbReference>
<reference evidence="2" key="1">
    <citation type="submission" date="2015-10" db="EMBL/GenBank/DDBJ databases">
        <title>Description of Candidatus Tenderia electrophaga gen. nov, sp. nov., an Uncultivated Electroautotroph from a Biocathode Enrichment.</title>
        <authorList>
            <person name="Eddie B.J."/>
            <person name="Malanoski A.P."/>
            <person name="Wang Z."/>
            <person name="Hall R.J."/>
            <person name="Oh S.D."/>
            <person name="Heiner C."/>
            <person name="Lin B."/>
            <person name="Strycharz-Glaven S.M."/>
        </authorList>
    </citation>
    <scope>NUCLEOTIDE SEQUENCE [LARGE SCALE GENOMIC DNA]</scope>
    <source>
        <strain evidence="2">NRL1</strain>
    </source>
</reference>
<name>A0A0S2TGS4_9GAMM</name>
<dbReference type="PANTHER" id="PTHR38692">
    <property type="entry name" value="PROTEIN SMG"/>
    <property type="match status" value="1"/>
</dbReference>
<dbReference type="KEGG" id="tee:Tel_14875"/>
<dbReference type="PANTHER" id="PTHR38692:SF1">
    <property type="entry name" value="PROTEIN SMG"/>
    <property type="match status" value="1"/>
</dbReference>
<evidence type="ECO:0000313" key="3">
    <source>
        <dbReference type="Proteomes" id="UP000055136"/>
    </source>
</evidence>
<protein>
    <recommendedName>
        <fullName evidence="1">Protein Smg homolog</fullName>
    </recommendedName>
</protein>